<accession>A0A4Y1RQR8</accession>
<reference evidence="2" key="1">
    <citation type="journal article" date="2019" name="Science">
        <title>Mutation of a bHLH transcription factor allowed almond domestication.</title>
        <authorList>
            <person name="Sanchez-Perez R."/>
            <person name="Pavan S."/>
            <person name="Mazzeo R."/>
            <person name="Moldovan C."/>
            <person name="Aiese Cigliano R."/>
            <person name="Del Cueto J."/>
            <person name="Ricciardi F."/>
            <person name="Lotti C."/>
            <person name="Ricciardi L."/>
            <person name="Dicenta F."/>
            <person name="Lopez-Marques R.L."/>
            <person name="Lindberg Moller B."/>
        </authorList>
    </citation>
    <scope>NUCLEOTIDE SEQUENCE</scope>
</reference>
<name>A0A4Y1RQR8_PRUDU</name>
<evidence type="ECO:0000313" key="2">
    <source>
        <dbReference type="EMBL" id="BBH06701.1"/>
    </source>
</evidence>
<organism evidence="2">
    <name type="scientific">Prunus dulcis</name>
    <name type="common">Almond</name>
    <name type="synonym">Amygdalus dulcis</name>
    <dbReference type="NCBI Taxonomy" id="3755"/>
    <lineage>
        <taxon>Eukaryota</taxon>
        <taxon>Viridiplantae</taxon>
        <taxon>Streptophyta</taxon>
        <taxon>Embryophyta</taxon>
        <taxon>Tracheophyta</taxon>
        <taxon>Spermatophyta</taxon>
        <taxon>Magnoliopsida</taxon>
        <taxon>eudicotyledons</taxon>
        <taxon>Gunneridae</taxon>
        <taxon>Pentapetalae</taxon>
        <taxon>rosids</taxon>
        <taxon>fabids</taxon>
        <taxon>Rosales</taxon>
        <taxon>Rosaceae</taxon>
        <taxon>Amygdaloideae</taxon>
        <taxon>Amygdaleae</taxon>
        <taxon>Prunus</taxon>
    </lineage>
</organism>
<dbReference type="EMBL" id="AP019302">
    <property type="protein sequence ID" value="BBH06701.1"/>
    <property type="molecule type" value="Genomic_DNA"/>
</dbReference>
<feature type="compositionally biased region" description="Basic and acidic residues" evidence="1">
    <location>
        <begin position="72"/>
        <end position="81"/>
    </location>
</feature>
<evidence type="ECO:0000256" key="1">
    <source>
        <dbReference type="SAM" id="MobiDB-lite"/>
    </source>
</evidence>
<gene>
    <name evidence="2" type="ORF">Prudu_018423</name>
</gene>
<dbReference type="AlphaFoldDB" id="A0A4Y1RQR8"/>
<proteinExistence type="predicted"/>
<sequence>WPNAYSISNPGHAAESRVKRQLSKQVQSTKTKVKRHRMKQKGVTKPQIYDKEETLPGPHNGIGSVIGTFVGDQRHEHEERRRGKKSSLTPRWRPWFIELTVEIGHYTPWQLAQDVMWIDRGTDSGSSISFKDI</sequence>
<protein>
    <submittedName>
        <fullName evidence="2">Uncharacterized protein</fullName>
    </submittedName>
</protein>
<feature type="region of interest" description="Disordered" evidence="1">
    <location>
        <begin position="1"/>
        <end position="88"/>
    </location>
</feature>
<feature type="compositionally biased region" description="Basic residues" evidence="1">
    <location>
        <begin position="31"/>
        <end position="42"/>
    </location>
</feature>
<feature type="non-terminal residue" evidence="2">
    <location>
        <position position="1"/>
    </location>
</feature>